<evidence type="ECO:0000256" key="1">
    <source>
        <dbReference type="ARBA" id="ARBA00004141"/>
    </source>
</evidence>
<evidence type="ECO:0000313" key="10">
    <source>
        <dbReference type="EMBL" id="AAW49499.1"/>
    </source>
</evidence>
<evidence type="ECO:0000256" key="3">
    <source>
        <dbReference type="ARBA" id="ARBA00016612"/>
    </source>
</evidence>
<comment type="function">
    <text evidence="9">Core subunit of the mitochondrial membrane respiratory chain NADH dehydrogenase (Complex I) which catalyzes electron transfer from NADH through the respiratory chain, using ubiquinone as an electron acceptor.</text>
</comment>
<evidence type="ECO:0000256" key="4">
    <source>
        <dbReference type="ARBA" id="ARBA00022448"/>
    </source>
</evidence>
<evidence type="ECO:0000256" key="7">
    <source>
        <dbReference type="ARBA" id="ARBA00023136"/>
    </source>
</evidence>
<dbReference type="GO" id="GO:0005743">
    <property type="term" value="C:mitochondrial inner membrane"/>
    <property type="evidence" value="ECO:0007669"/>
    <property type="project" value="UniProtKB-SubCell"/>
</dbReference>
<dbReference type="Gene3D" id="1.10.287.3510">
    <property type="match status" value="1"/>
</dbReference>
<dbReference type="PANTHER" id="PTHR11434:SF16">
    <property type="entry name" value="NADH-UBIQUINONE OXIDOREDUCTASE CHAIN 4L"/>
    <property type="match status" value="1"/>
</dbReference>
<comment type="similarity">
    <text evidence="2 9">Belongs to the complex I subunit 4L family.</text>
</comment>
<dbReference type="AlphaFoldDB" id="Q3T4B5"/>
<dbReference type="PANTHER" id="PTHR11434">
    <property type="entry name" value="NADH-UBIQUINONE OXIDOREDUCTASE SUBUNIT ND4L"/>
    <property type="match status" value="1"/>
</dbReference>
<evidence type="ECO:0000256" key="6">
    <source>
        <dbReference type="ARBA" id="ARBA00022989"/>
    </source>
</evidence>
<keyword evidence="9 10" id="KW-0496">Mitochondrion</keyword>
<dbReference type="InterPro" id="IPR001133">
    <property type="entry name" value="NADH_UbQ_OxRdtase_chain4L/K"/>
</dbReference>
<gene>
    <name evidence="10" type="primary">nad4L</name>
</gene>
<sequence>MLIGFFLIFIGLYGFIFNRNNYLLIVISIEIILLGTAYILSIFSINNDDIIGLLFILYIIAIAAAEVALALSILVTMSRLRGSIHIKTSNINTLKYNPKIIV</sequence>
<dbReference type="GO" id="GO:0016651">
    <property type="term" value="F:oxidoreductase activity, acting on NAD(P)H"/>
    <property type="evidence" value="ECO:0007669"/>
    <property type="project" value="InterPro"/>
</dbReference>
<accession>Q3T4B5</accession>
<dbReference type="Pfam" id="PF00420">
    <property type="entry name" value="Oxidored_q2"/>
    <property type="match status" value="1"/>
</dbReference>
<keyword evidence="7 9" id="KW-0472">Membrane</keyword>
<evidence type="ECO:0000256" key="2">
    <source>
        <dbReference type="ARBA" id="ARBA00010519"/>
    </source>
</evidence>
<keyword evidence="9" id="KW-0999">Mitochondrion inner membrane</keyword>
<dbReference type="EMBL" id="AY863213">
    <property type="protein sequence ID" value="AAW49499.1"/>
    <property type="molecule type" value="Genomic_DNA"/>
</dbReference>
<dbReference type="GO" id="GO:0008137">
    <property type="term" value="F:NADH dehydrogenase (ubiquinone) activity"/>
    <property type="evidence" value="ECO:0007669"/>
    <property type="project" value="UniProtKB-EC"/>
</dbReference>
<evidence type="ECO:0000256" key="9">
    <source>
        <dbReference type="RuleBase" id="RU004419"/>
    </source>
</evidence>
<keyword evidence="9" id="KW-1278">Translocase</keyword>
<evidence type="ECO:0000256" key="5">
    <source>
        <dbReference type="ARBA" id="ARBA00022692"/>
    </source>
</evidence>
<dbReference type="RefSeq" id="YP_203332.1">
    <property type="nucleotide sequence ID" value="NC_006837.1"/>
</dbReference>
<keyword evidence="6 9" id="KW-1133">Transmembrane helix</keyword>
<comment type="subcellular location">
    <subcellularLocation>
        <location evidence="1">Membrane</location>
        <topology evidence="1">Multi-pass membrane protein</topology>
    </subcellularLocation>
    <subcellularLocation>
        <location evidence="9">Mitochondrion inner membrane</location>
        <topology evidence="9">Multi-pass membrane protein</topology>
    </subcellularLocation>
</comment>
<keyword evidence="9" id="KW-0520">NAD</keyword>
<keyword evidence="9" id="KW-0249">Electron transport</keyword>
<keyword evidence="4 9" id="KW-0813">Transport</keyword>
<dbReference type="GO" id="GO:0042773">
    <property type="term" value="P:ATP synthesis coupled electron transport"/>
    <property type="evidence" value="ECO:0007669"/>
    <property type="project" value="UniProtKB-UniRule"/>
</dbReference>
<reference evidence="10" key="1">
    <citation type="journal article" date="2005" name="Nucleic Acids Res.">
        <title>Comparative mitochondrial genomics in zygomycetes: bacteria-like RNase P RNAs, mobile elements, and a close source of the group I intron invasion in angiosperms.</title>
        <authorList>
            <person name="Seif E."/>
            <person name="Leigh J."/>
            <person name="Liu Y."/>
            <person name="Roewer I."/>
            <person name="Forget L."/>
            <person name="Lang B.F."/>
        </authorList>
    </citation>
    <scope>NUCLEOTIDE SEQUENCE</scope>
    <source>
        <strain evidence="10">18-3</strain>
    </source>
</reference>
<feature type="transmembrane region" description="Helical" evidence="9">
    <location>
        <begin position="50"/>
        <end position="77"/>
    </location>
</feature>
<keyword evidence="9" id="KW-0679">Respiratory chain</keyword>
<dbReference type="InterPro" id="IPR039428">
    <property type="entry name" value="NUOK/Mnh_C1-like"/>
</dbReference>
<organism evidence="10">
    <name type="scientific">Zancudomyces culisetae</name>
    <name type="common">Gut fungus</name>
    <name type="synonym">Smittium culisetae</name>
    <dbReference type="NCBI Taxonomy" id="1213189"/>
    <lineage>
        <taxon>Eukaryota</taxon>
        <taxon>Fungi</taxon>
        <taxon>Fungi incertae sedis</taxon>
        <taxon>Zoopagomycota</taxon>
        <taxon>Kickxellomycotina</taxon>
        <taxon>Harpellomycetes</taxon>
        <taxon>Harpellales</taxon>
        <taxon>Legeriomycetaceae</taxon>
        <taxon>Zancudomyces</taxon>
    </lineage>
</organism>
<dbReference type="GeneID" id="3260099"/>
<evidence type="ECO:0000256" key="8">
    <source>
        <dbReference type="ARBA" id="ARBA00049551"/>
    </source>
</evidence>
<keyword evidence="9" id="KW-0830">Ubiquinone</keyword>
<protein>
    <recommendedName>
        <fullName evidence="3 9">NADH-ubiquinone oxidoreductase chain 4L</fullName>
        <ecNumber evidence="9">7.1.1.2</ecNumber>
    </recommendedName>
</protein>
<comment type="catalytic activity">
    <reaction evidence="8 9">
        <text>a ubiquinone + NADH + 5 H(+)(in) = a ubiquinol + NAD(+) + 4 H(+)(out)</text>
        <dbReference type="Rhea" id="RHEA:29091"/>
        <dbReference type="Rhea" id="RHEA-COMP:9565"/>
        <dbReference type="Rhea" id="RHEA-COMP:9566"/>
        <dbReference type="ChEBI" id="CHEBI:15378"/>
        <dbReference type="ChEBI" id="CHEBI:16389"/>
        <dbReference type="ChEBI" id="CHEBI:17976"/>
        <dbReference type="ChEBI" id="CHEBI:57540"/>
        <dbReference type="ChEBI" id="CHEBI:57945"/>
        <dbReference type="EC" id="7.1.1.2"/>
    </reaction>
</comment>
<proteinExistence type="inferred from homology"/>
<dbReference type="GO" id="GO:0030964">
    <property type="term" value="C:NADH dehydrogenase complex"/>
    <property type="evidence" value="ECO:0007669"/>
    <property type="project" value="TreeGrafter"/>
</dbReference>
<feature type="transmembrane region" description="Helical" evidence="9">
    <location>
        <begin position="21"/>
        <end position="44"/>
    </location>
</feature>
<keyword evidence="5 9" id="KW-0812">Transmembrane</keyword>
<geneLocation type="mitochondrion" evidence="10"/>
<name>Q3T4B5_ZANCU</name>
<dbReference type="EC" id="7.1.1.2" evidence="9"/>